<feature type="compositionally biased region" description="Low complexity" evidence="1">
    <location>
        <begin position="535"/>
        <end position="544"/>
    </location>
</feature>
<keyword evidence="2" id="KW-0812">Transmembrane</keyword>
<feature type="transmembrane region" description="Helical" evidence="2">
    <location>
        <begin position="32"/>
        <end position="50"/>
    </location>
</feature>
<feature type="non-terminal residue" evidence="3">
    <location>
        <position position="600"/>
    </location>
</feature>
<keyword evidence="4" id="KW-1185">Reference proteome</keyword>
<name>A0ABQ5SKL1_9CHLO</name>
<gene>
    <name evidence="3" type="ORF">VaNZ11_015448</name>
</gene>
<comment type="caution">
    <text evidence="3">The sequence shown here is derived from an EMBL/GenBank/DDBJ whole genome shotgun (WGS) entry which is preliminary data.</text>
</comment>
<dbReference type="Proteomes" id="UP001165090">
    <property type="component" value="Unassembled WGS sequence"/>
</dbReference>
<dbReference type="EMBL" id="BSDZ01000094">
    <property type="protein sequence ID" value="GLI70533.1"/>
    <property type="molecule type" value="Genomic_DNA"/>
</dbReference>
<reference evidence="3 4" key="1">
    <citation type="journal article" date="2023" name="IScience">
        <title>Expanded male sex-determining region conserved during the evolution of homothallism in the green alga Volvox.</title>
        <authorList>
            <person name="Yamamoto K."/>
            <person name="Matsuzaki R."/>
            <person name="Mahakham W."/>
            <person name="Heman W."/>
            <person name="Sekimoto H."/>
            <person name="Kawachi M."/>
            <person name="Minakuchi Y."/>
            <person name="Toyoda A."/>
            <person name="Nozaki H."/>
        </authorList>
    </citation>
    <scope>NUCLEOTIDE SEQUENCE [LARGE SCALE GENOMIC DNA]</scope>
    <source>
        <strain evidence="3 4">NIES-4468</strain>
    </source>
</reference>
<evidence type="ECO:0000256" key="2">
    <source>
        <dbReference type="SAM" id="Phobius"/>
    </source>
</evidence>
<feature type="compositionally biased region" description="Polar residues" evidence="1">
    <location>
        <begin position="487"/>
        <end position="496"/>
    </location>
</feature>
<sequence>MLYRLLFAPLCSIWYFCFLWARLWLHFVAIAAVRVVLFQAYLLGIFLGIYEKFWGRCSVPSTTSSAREPATYPLRWWTNRLYASQRSPSRSVVARGAGRCNGNSGALHPTLMSSLHPSPVAYLQAGLDHVRISMGGEIPSRRRRYQQISRQERRSPQLSHGTPLQRTPKHSIPSPFSDALPPPASPYCSHPRSPTRSSPLPGSWSPIAVRSTPSTDGLEAISPVRAAGGTGDTSSPNPSSSVASVCLTRGSGTINYACRPGSSKRSSGTLLNKAFGYSASLQTRPASTAFIQASSQLPRRELHFNVNAADTAPQWQRSDDPCKKMPTIAGAVLAPEKAAGDSHEARPYVLSDMGEPSPGFGAQAAGLAMVTTPSSSPGARAANVQQDSGIFGANCAPVSADVATGASACVCGVAAASPSPLAEAAQESSIGSTTPRAHQEGDIEWGSDTPSRDTVTQPSNDEEPRAADADAEWSFDTRTRQMDGSGKTKQLNRASSPLMTAMWPRCDWKKARSTPADGVGAARGHCREDASPMTPSAGPQSGSAASRSCYTLALSPDFSPTLPLPSTTLLFRDNLSPYPSGNDSNAAVVPIPQCALPQSV</sequence>
<feature type="compositionally biased region" description="Polar residues" evidence="1">
    <location>
        <begin position="156"/>
        <end position="165"/>
    </location>
</feature>
<keyword evidence="2" id="KW-1133">Transmembrane helix</keyword>
<feature type="compositionally biased region" description="Low complexity" evidence="1">
    <location>
        <begin position="234"/>
        <end position="244"/>
    </location>
</feature>
<protein>
    <recommendedName>
        <fullName evidence="5">Proteophosphoglycan ppg4</fullName>
    </recommendedName>
</protein>
<organism evidence="3 4">
    <name type="scientific">Volvox africanus</name>
    <dbReference type="NCBI Taxonomy" id="51714"/>
    <lineage>
        <taxon>Eukaryota</taxon>
        <taxon>Viridiplantae</taxon>
        <taxon>Chlorophyta</taxon>
        <taxon>core chlorophytes</taxon>
        <taxon>Chlorophyceae</taxon>
        <taxon>CS clade</taxon>
        <taxon>Chlamydomonadales</taxon>
        <taxon>Volvocaceae</taxon>
        <taxon>Volvox</taxon>
    </lineage>
</organism>
<evidence type="ECO:0000256" key="1">
    <source>
        <dbReference type="SAM" id="MobiDB-lite"/>
    </source>
</evidence>
<feature type="region of interest" description="Disordered" evidence="1">
    <location>
        <begin position="424"/>
        <end position="496"/>
    </location>
</feature>
<feature type="compositionally biased region" description="Polar residues" evidence="1">
    <location>
        <begin position="448"/>
        <end position="459"/>
    </location>
</feature>
<feature type="region of interest" description="Disordered" evidence="1">
    <location>
        <begin position="134"/>
        <end position="244"/>
    </location>
</feature>
<feature type="transmembrane region" description="Helical" evidence="2">
    <location>
        <begin position="6"/>
        <end position="25"/>
    </location>
</feature>
<proteinExistence type="predicted"/>
<keyword evidence="2" id="KW-0472">Membrane</keyword>
<evidence type="ECO:0008006" key="5">
    <source>
        <dbReference type="Google" id="ProtNLM"/>
    </source>
</evidence>
<evidence type="ECO:0000313" key="4">
    <source>
        <dbReference type="Proteomes" id="UP001165090"/>
    </source>
</evidence>
<feature type="region of interest" description="Disordered" evidence="1">
    <location>
        <begin position="514"/>
        <end position="544"/>
    </location>
</feature>
<evidence type="ECO:0000313" key="3">
    <source>
        <dbReference type="EMBL" id="GLI70533.1"/>
    </source>
</evidence>
<accession>A0ABQ5SKL1</accession>